<dbReference type="FunFam" id="3.30.200.20:FF:000394">
    <property type="entry name" value="Leucine-rich repeat receptor-like protein kinase"/>
    <property type="match status" value="1"/>
</dbReference>
<dbReference type="PANTHER" id="PTHR45631">
    <property type="entry name" value="OS07G0107800 PROTEIN-RELATED"/>
    <property type="match status" value="1"/>
</dbReference>
<dbReference type="eggNOG" id="ENOG502QQCZ">
    <property type="taxonomic scope" value="Eukaryota"/>
</dbReference>
<dbReference type="InterPro" id="IPR001245">
    <property type="entry name" value="Ser-Thr/Tyr_kinase_cat_dom"/>
</dbReference>
<dbReference type="Proteomes" id="UP000011750">
    <property type="component" value="Chromosome A02"/>
</dbReference>
<keyword evidence="9 13" id="KW-0067">ATP-binding</keyword>
<keyword evidence="3" id="KW-0597">Phosphoprotein</keyword>
<feature type="signal peptide" evidence="15">
    <location>
        <begin position="1"/>
        <end position="23"/>
    </location>
</feature>
<keyword evidence="18" id="KW-1185">Reference proteome</keyword>
<evidence type="ECO:0000256" key="11">
    <source>
        <dbReference type="ARBA" id="ARBA00023136"/>
    </source>
</evidence>
<evidence type="ECO:0000256" key="8">
    <source>
        <dbReference type="ARBA" id="ARBA00022777"/>
    </source>
</evidence>
<keyword evidence="4" id="KW-0808">Transferase</keyword>
<dbReference type="CDD" id="cd14066">
    <property type="entry name" value="STKc_IRAK"/>
    <property type="match status" value="1"/>
</dbReference>
<dbReference type="InterPro" id="IPR032675">
    <property type="entry name" value="LRR_dom_sf"/>
</dbReference>
<dbReference type="Gene3D" id="3.30.200.20">
    <property type="entry name" value="Phosphorylase Kinase, domain 1"/>
    <property type="match status" value="1"/>
</dbReference>
<evidence type="ECO:0000256" key="2">
    <source>
        <dbReference type="ARBA" id="ARBA00022527"/>
    </source>
</evidence>
<evidence type="ECO:0000256" key="13">
    <source>
        <dbReference type="PROSITE-ProRule" id="PRU10141"/>
    </source>
</evidence>
<evidence type="ECO:0000256" key="3">
    <source>
        <dbReference type="ARBA" id="ARBA00022553"/>
    </source>
</evidence>
<evidence type="ECO:0000256" key="15">
    <source>
        <dbReference type="SAM" id="SignalP"/>
    </source>
</evidence>
<dbReference type="Pfam" id="PF12819">
    <property type="entry name" value="Malectin_like"/>
    <property type="match status" value="1"/>
</dbReference>
<evidence type="ECO:0000256" key="1">
    <source>
        <dbReference type="ARBA" id="ARBA00004167"/>
    </source>
</evidence>
<name>M4DUV5_BRACM</name>
<feature type="binding site" evidence="13">
    <location>
        <position position="546"/>
    </location>
    <ligand>
        <name>ATP</name>
        <dbReference type="ChEBI" id="CHEBI:30616"/>
    </ligand>
</feature>
<dbReference type="GO" id="GO:0004674">
    <property type="term" value="F:protein serine/threonine kinase activity"/>
    <property type="evidence" value="ECO:0007669"/>
    <property type="project" value="UniProtKB-KW"/>
</dbReference>
<organism evidence="17 18">
    <name type="scientific">Brassica campestris</name>
    <name type="common">Field mustard</name>
    <dbReference type="NCBI Taxonomy" id="3711"/>
    <lineage>
        <taxon>Eukaryota</taxon>
        <taxon>Viridiplantae</taxon>
        <taxon>Streptophyta</taxon>
        <taxon>Embryophyta</taxon>
        <taxon>Tracheophyta</taxon>
        <taxon>Spermatophyta</taxon>
        <taxon>Magnoliopsida</taxon>
        <taxon>eudicotyledons</taxon>
        <taxon>Gunneridae</taxon>
        <taxon>Pentapetalae</taxon>
        <taxon>rosids</taxon>
        <taxon>malvids</taxon>
        <taxon>Brassicales</taxon>
        <taxon>Brassicaceae</taxon>
        <taxon>Brassiceae</taxon>
        <taxon>Brassica</taxon>
    </lineage>
</organism>
<dbReference type="SUPFAM" id="SSF52058">
    <property type="entry name" value="L domain-like"/>
    <property type="match status" value="1"/>
</dbReference>
<proteinExistence type="predicted"/>
<evidence type="ECO:0000256" key="6">
    <source>
        <dbReference type="ARBA" id="ARBA00022729"/>
    </source>
</evidence>
<keyword evidence="7 13" id="KW-0547">Nucleotide-binding</keyword>
<reference evidence="17 18" key="2">
    <citation type="journal article" date="2018" name="Hortic Res">
        <title>Improved Brassica rapa reference genome by single-molecule sequencing and chromosome conformation capture technologies.</title>
        <authorList>
            <person name="Zhang L."/>
            <person name="Cai X."/>
            <person name="Wu J."/>
            <person name="Liu M."/>
            <person name="Grob S."/>
            <person name="Cheng F."/>
            <person name="Liang J."/>
            <person name="Cai C."/>
            <person name="Liu Z."/>
            <person name="Liu B."/>
            <person name="Wang F."/>
            <person name="Li S."/>
            <person name="Liu F."/>
            <person name="Li X."/>
            <person name="Cheng L."/>
            <person name="Yang W."/>
            <person name="Li M.H."/>
            <person name="Grossniklaus U."/>
            <person name="Zheng H."/>
            <person name="Wang X."/>
        </authorList>
    </citation>
    <scope>NUCLEOTIDE SEQUENCE [LARGE SCALE GENOMIC DNA]</scope>
    <source>
        <strain evidence="17 18">cv. Chiifu-401-42</strain>
    </source>
</reference>
<feature type="chain" id="PRO_5004051532" description="Protein kinase domain-containing protein" evidence="15">
    <location>
        <begin position="24"/>
        <end position="805"/>
    </location>
</feature>
<evidence type="ECO:0000313" key="17">
    <source>
        <dbReference type="EnsemblPlants" id="Bra020298.1-P"/>
    </source>
</evidence>
<dbReference type="PROSITE" id="PS50011">
    <property type="entry name" value="PROTEIN_KINASE_DOM"/>
    <property type="match status" value="1"/>
</dbReference>
<dbReference type="GO" id="GO:0005524">
    <property type="term" value="F:ATP binding"/>
    <property type="evidence" value="ECO:0007669"/>
    <property type="project" value="UniProtKB-UniRule"/>
</dbReference>
<dbReference type="OMA" id="WLPHIST"/>
<dbReference type="EnsemblPlants" id="Bra020298.1">
    <property type="protein sequence ID" value="Bra020298.1-P"/>
    <property type="gene ID" value="Bra020298"/>
</dbReference>
<evidence type="ECO:0000256" key="9">
    <source>
        <dbReference type="ARBA" id="ARBA00022840"/>
    </source>
</evidence>
<keyword evidence="10 14" id="KW-1133">Transmembrane helix</keyword>
<reference evidence="17" key="3">
    <citation type="submission" date="2023-03" db="UniProtKB">
        <authorList>
            <consortium name="EnsemblPlants"/>
        </authorList>
    </citation>
    <scope>IDENTIFICATION</scope>
    <source>
        <strain evidence="17">cv. Chiifu-401-42</strain>
    </source>
</reference>
<accession>M4DUV5</accession>
<dbReference type="SMART" id="SM00220">
    <property type="entry name" value="S_TKc"/>
    <property type="match status" value="1"/>
</dbReference>
<evidence type="ECO:0000256" key="14">
    <source>
        <dbReference type="SAM" id="Phobius"/>
    </source>
</evidence>
<dbReference type="InterPro" id="IPR011009">
    <property type="entry name" value="Kinase-like_dom_sf"/>
</dbReference>
<dbReference type="InParanoid" id="M4DUV5"/>
<keyword evidence="8" id="KW-0418">Kinase</keyword>
<keyword evidence="11 14" id="KW-0472">Membrane</keyword>
<dbReference type="PROSITE" id="PS00107">
    <property type="entry name" value="PROTEIN_KINASE_ATP"/>
    <property type="match status" value="1"/>
</dbReference>
<dbReference type="SUPFAM" id="SSF56112">
    <property type="entry name" value="Protein kinase-like (PK-like)"/>
    <property type="match status" value="1"/>
</dbReference>
<dbReference type="PROSITE" id="PS00108">
    <property type="entry name" value="PROTEIN_KINASE_ST"/>
    <property type="match status" value="1"/>
</dbReference>
<dbReference type="AlphaFoldDB" id="M4DUV5"/>
<evidence type="ECO:0000259" key="16">
    <source>
        <dbReference type="PROSITE" id="PS50011"/>
    </source>
</evidence>
<dbReference type="GO" id="GO:0016020">
    <property type="term" value="C:membrane"/>
    <property type="evidence" value="ECO:0007669"/>
    <property type="project" value="UniProtKB-SubCell"/>
</dbReference>
<evidence type="ECO:0000256" key="12">
    <source>
        <dbReference type="ARBA" id="ARBA00023170"/>
    </source>
</evidence>
<keyword evidence="12" id="KW-0675">Receptor</keyword>
<evidence type="ECO:0000256" key="7">
    <source>
        <dbReference type="ARBA" id="ARBA00022741"/>
    </source>
</evidence>
<dbReference type="InterPro" id="IPR017441">
    <property type="entry name" value="Protein_kinase_ATP_BS"/>
</dbReference>
<dbReference type="InterPro" id="IPR000719">
    <property type="entry name" value="Prot_kinase_dom"/>
</dbReference>
<evidence type="ECO:0000313" key="18">
    <source>
        <dbReference type="Proteomes" id="UP000011750"/>
    </source>
</evidence>
<dbReference type="PANTHER" id="PTHR45631:SF118">
    <property type="entry name" value="PROTEIN KINASE DOMAIN-CONTAINING PROTEIN"/>
    <property type="match status" value="1"/>
</dbReference>
<keyword evidence="5 14" id="KW-0812">Transmembrane</keyword>
<dbReference type="InterPro" id="IPR024788">
    <property type="entry name" value="Malectin-like_Carb-bd_dom"/>
</dbReference>
<evidence type="ECO:0000256" key="4">
    <source>
        <dbReference type="ARBA" id="ARBA00022679"/>
    </source>
</evidence>
<evidence type="ECO:0000256" key="10">
    <source>
        <dbReference type="ARBA" id="ARBA00022989"/>
    </source>
</evidence>
<comment type="subcellular location">
    <subcellularLocation>
        <location evidence="1">Membrane</location>
        <topology evidence="1">Single-pass membrane protein</topology>
    </subcellularLocation>
</comment>
<sequence>MERSLGLLLALIATMTIIHLVHAQDQRGFISLDCGLPESEPSSYIESVTGLNFSSDATFIQSGETGTIQTYLKISLKPYRTLRYFREGTRNCYDIPVEKRRIYLIKAWFIYGNYDGLDIRPKFDMYLGPNLWATVDMQKLFNDPTSEEMLHNSTSDSLQICLVKSGTTTPLISSLELRPLGRDSYSTKSGSLKLLERIYYTNSGNEIRYPDDAYDRQWTPHSQLWLPHISTTSDVSDGGSYKLPKAVRQNAATPTNASEPLTIEWTSENPNDQYYMYEHLAEIQDLQANETREFAVFLNGHSFSDPVTPEKLEIITMASHTPRTCEGGKCSLQLTRTWRSTLPPLLNAYEIYRVIQFTQSETNEKDVLSSLAKCVSNHMIISTLNVVFEHITRNLSSIGLSGTIAAAIQNLEQLENLNLSENNLNGSIPAALQRKDVILHGNPRLFHPGTSCSKSPSKKFPVAMVACVATVVILVAALVLFLVFRKKKVSTVDDPQLGQRMSLINKRFTYSEVIKMTNNFQGALGEGGFGRVYRGTLNDSEHVAVKVCNESSPQFFKQFKAEVDILLRAHHKYLVNLVGYCDEGNHLALVYEFVPNGDLKEHLSGKQGRPIINWGMRLKIAMEVSQGLEYLHDGCKPSMIHRDVKTANILLCEDFQAKIADFGLSRSSPVAGETHVLTVVAGTPGYLDPEYHSTSRLSKKSDVYSFGILLLEMITNKPVIDVDGTREMSGIAQWVRLELERGEITKIMDPNLYVDYNSPSVWNALTLAISCTDPSSANRPPMSDVVTKLKACLASENLSGLSEFC</sequence>
<dbReference type="Pfam" id="PF07714">
    <property type="entry name" value="PK_Tyr_Ser-Thr"/>
    <property type="match status" value="1"/>
</dbReference>
<feature type="domain" description="Protein kinase" evidence="16">
    <location>
        <begin position="518"/>
        <end position="793"/>
    </location>
</feature>
<dbReference type="Gramene" id="Bra020298.1">
    <property type="protein sequence ID" value="Bra020298.1-P"/>
    <property type="gene ID" value="Bra020298"/>
</dbReference>
<dbReference type="InterPro" id="IPR008271">
    <property type="entry name" value="Ser/Thr_kinase_AS"/>
</dbReference>
<feature type="transmembrane region" description="Helical" evidence="14">
    <location>
        <begin position="460"/>
        <end position="484"/>
    </location>
</feature>
<dbReference type="HOGENOM" id="CLU_000288_41_1_1"/>
<keyword evidence="6 15" id="KW-0732">Signal</keyword>
<dbReference type="Gene3D" id="1.10.510.10">
    <property type="entry name" value="Transferase(Phosphotransferase) domain 1"/>
    <property type="match status" value="1"/>
</dbReference>
<evidence type="ECO:0000256" key="5">
    <source>
        <dbReference type="ARBA" id="ARBA00022692"/>
    </source>
</evidence>
<protein>
    <recommendedName>
        <fullName evidence="16">Protein kinase domain-containing protein</fullName>
    </recommendedName>
</protein>
<reference evidence="17 18" key="1">
    <citation type="journal article" date="2011" name="Nat. Genet.">
        <title>The genome of the mesopolyploid crop species Brassica rapa.</title>
        <authorList>
            <consortium name="Brassica rapa Genome Sequencing Project Consortium"/>
            <person name="Wang X."/>
            <person name="Wang H."/>
            <person name="Wang J."/>
            <person name="Sun R."/>
            <person name="Wu J."/>
            <person name="Liu S."/>
            <person name="Bai Y."/>
            <person name="Mun J.H."/>
            <person name="Bancroft I."/>
            <person name="Cheng F."/>
            <person name="Huang S."/>
            <person name="Li X."/>
            <person name="Hua W."/>
            <person name="Wang J."/>
            <person name="Wang X."/>
            <person name="Freeling M."/>
            <person name="Pires J.C."/>
            <person name="Paterson A.H."/>
            <person name="Chalhoub B."/>
            <person name="Wang B."/>
            <person name="Hayward A."/>
            <person name="Sharpe A.G."/>
            <person name="Park B.S."/>
            <person name="Weisshaar B."/>
            <person name="Liu B."/>
            <person name="Li B."/>
            <person name="Liu B."/>
            <person name="Tong C."/>
            <person name="Song C."/>
            <person name="Duran C."/>
            <person name="Peng C."/>
            <person name="Geng C."/>
            <person name="Koh C."/>
            <person name="Lin C."/>
            <person name="Edwards D."/>
            <person name="Mu D."/>
            <person name="Shen D."/>
            <person name="Soumpourou E."/>
            <person name="Li F."/>
            <person name="Fraser F."/>
            <person name="Conant G."/>
            <person name="Lassalle G."/>
            <person name="King G.J."/>
            <person name="Bonnema G."/>
            <person name="Tang H."/>
            <person name="Wang H."/>
            <person name="Belcram H."/>
            <person name="Zhou H."/>
            <person name="Hirakawa H."/>
            <person name="Abe H."/>
            <person name="Guo H."/>
            <person name="Wang H."/>
            <person name="Jin H."/>
            <person name="Parkin I.A."/>
            <person name="Batley J."/>
            <person name="Kim J.S."/>
            <person name="Just J."/>
            <person name="Li J."/>
            <person name="Xu J."/>
            <person name="Deng J."/>
            <person name="Kim J.A."/>
            <person name="Li J."/>
            <person name="Yu J."/>
            <person name="Meng J."/>
            <person name="Wang J."/>
            <person name="Min J."/>
            <person name="Poulain J."/>
            <person name="Wang J."/>
            <person name="Hatakeyama K."/>
            <person name="Wu K."/>
            <person name="Wang L."/>
            <person name="Fang L."/>
            <person name="Trick M."/>
            <person name="Links M.G."/>
            <person name="Zhao M."/>
            <person name="Jin M."/>
            <person name="Ramchiary N."/>
            <person name="Drou N."/>
            <person name="Berkman P.J."/>
            <person name="Cai Q."/>
            <person name="Huang Q."/>
            <person name="Li R."/>
            <person name="Tabata S."/>
            <person name="Cheng S."/>
            <person name="Zhang S."/>
            <person name="Zhang S."/>
            <person name="Huang S."/>
            <person name="Sato S."/>
            <person name="Sun S."/>
            <person name="Kwon S.J."/>
            <person name="Choi S.R."/>
            <person name="Lee T.H."/>
            <person name="Fan W."/>
            <person name="Zhao X."/>
            <person name="Tan X."/>
            <person name="Xu X."/>
            <person name="Wang Y."/>
            <person name="Qiu Y."/>
            <person name="Yin Y."/>
            <person name="Li Y."/>
            <person name="Du Y."/>
            <person name="Liao Y."/>
            <person name="Lim Y."/>
            <person name="Narusaka Y."/>
            <person name="Wang Y."/>
            <person name="Wang Z."/>
            <person name="Li Z."/>
            <person name="Wang Z."/>
            <person name="Xiong Z."/>
            <person name="Zhang Z."/>
        </authorList>
    </citation>
    <scope>NUCLEOTIDE SEQUENCE [LARGE SCALE GENOMIC DNA]</scope>
    <source>
        <strain evidence="17 18">cv. Chiifu-401-42</strain>
    </source>
</reference>
<dbReference type="Gene3D" id="3.80.10.10">
    <property type="entry name" value="Ribonuclease Inhibitor"/>
    <property type="match status" value="1"/>
</dbReference>
<keyword evidence="2" id="KW-0723">Serine/threonine-protein kinase</keyword>
<dbReference type="FunFam" id="1.10.510.10:FF:000146">
    <property type="entry name" value="LRR receptor-like serine/threonine-protein kinase IOS1"/>
    <property type="match status" value="1"/>
</dbReference>